<protein>
    <submittedName>
        <fullName evidence="2">Uncharacterized protein</fullName>
    </submittedName>
</protein>
<gene>
    <name evidence="1" type="ORF">CH360_09380</name>
    <name evidence="2" type="ORF">CH373_10855</name>
</gene>
<accession>A0A2M9ZLN9</accession>
<dbReference type="EMBL" id="NPDZ01000006">
    <property type="protein sequence ID" value="PJZ72996.1"/>
    <property type="molecule type" value="Genomic_DNA"/>
</dbReference>
<dbReference type="Proteomes" id="UP000231962">
    <property type="component" value="Unassembled WGS sequence"/>
</dbReference>
<dbReference type="AlphaFoldDB" id="A0A2M9ZLN9"/>
<sequence length="186" mass="21725">MKPSARASQKPIILLIFSLLLIFLFDCSADPTVYMQTVRGFHQTNVRPEINPNDSGSEIIVRNTDKQVLYYKVDSDSNLIDFEDGVFFVQFDYENEFLKSISYFGKQGELQGVLEFGDTARMEFEIKDPNRLKTDFKKIEEQDKVQKFENKTVIKKFYNAKGNFVSQLPITSSEFWLYNKRIWGKP</sequence>
<dbReference type="EMBL" id="NPDY01000007">
    <property type="protein sequence ID" value="PJZ69789.1"/>
    <property type="molecule type" value="Genomic_DNA"/>
</dbReference>
<name>A0A2M9ZLN9_9LEPT</name>
<evidence type="ECO:0000313" key="1">
    <source>
        <dbReference type="EMBL" id="PJZ69789.1"/>
    </source>
</evidence>
<proteinExistence type="predicted"/>
<reference evidence="3 4" key="1">
    <citation type="submission" date="2017-07" db="EMBL/GenBank/DDBJ databases">
        <title>Leptospira spp. isolated from tropical soils.</title>
        <authorList>
            <person name="Thibeaux R."/>
            <person name="Iraola G."/>
            <person name="Ferres I."/>
            <person name="Bierque E."/>
            <person name="Girault D."/>
            <person name="Soupe-Gilbert M.-E."/>
            <person name="Picardeau M."/>
            <person name="Goarant C."/>
        </authorList>
    </citation>
    <scope>NUCLEOTIDE SEQUENCE [LARGE SCALE GENOMIC DNA]</scope>
    <source>
        <strain evidence="2 4">FH1-B-B1</strain>
        <strain evidence="1 3">FH1-B-C1</strain>
    </source>
</reference>
<evidence type="ECO:0000313" key="4">
    <source>
        <dbReference type="Proteomes" id="UP000231990"/>
    </source>
</evidence>
<dbReference type="Proteomes" id="UP000231990">
    <property type="component" value="Unassembled WGS sequence"/>
</dbReference>
<organism evidence="2 4">
    <name type="scientific">Leptospira perolatii</name>
    <dbReference type="NCBI Taxonomy" id="2023191"/>
    <lineage>
        <taxon>Bacteria</taxon>
        <taxon>Pseudomonadati</taxon>
        <taxon>Spirochaetota</taxon>
        <taxon>Spirochaetia</taxon>
        <taxon>Leptospirales</taxon>
        <taxon>Leptospiraceae</taxon>
        <taxon>Leptospira</taxon>
    </lineage>
</organism>
<comment type="caution">
    <text evidence="2">The sequence shown here is derived from an EMBL/GenBank/DDBJ whole genome shotgun (WGS) entry which is preliminary data.</text>
</comment>
<evidence type="ECO:0000313" key="2">
    <source>
        <dbReference type="EMBL" id="PJZ72996.1"/>
    </source>
</evidence>
<evidence type="ECO:0000313" key="3">
    <source>
        <dbReference type="Proteomes" id="UP000231962"/>
    </source>
</evidence>
<keyword evidence="3" id="KW-1185">Reference proteome</keyword>